<evidence type="ECO:0000256" key="10">
    <source>
        <dbReference type="SAM" id="SignalP"/>
    </source>
</evidence>
<keyword evidence="9" id="KW-0812">Transmembrane</keyword>
<dbReference type="InterPro" id="IPR005467">
    <property type="entry name" value="His_kinase_dom"/>
</dbReference>
<keyword evidence="4" id="KW-0808">Transferase</keyword>
<evidence type="ECO:0000259" key="11">
    <source>
        <dbReference type="PROSITE" id="PS50109"/>
    </source>
</evidence>
<keyword evidence="5" id="KW-0547">Nucleotide-binding</keyword>
<name>A0A4R6VHW9_9PAST</name>
<dbReference type="Gene3D" id="3.40.190.10">
    <property type="entry name" value="Periplasmic binding protein-like II"/>
    <property type="match status" value="1"/>
</dbReference>
<dbReference type="SMART" id="SM00388">
    <property type="entry name" value="HisKA"/>
    <property type="match status" value="1"/>
</dbReference>
<dbReference type="Gene3D" id="1.10.287.130">
    <property type="match status" value="1"/>
</dbReference>
<evidence type="ECO:0000256" key="2">
    <source>
        <dbReference type="ARBA" id="ARBA00012438"/>
    </source>
</evidence>
<dbReference type="GO" id="GO:0005524">
    <property type="term" value="F:ATP binding"/>
    <property type="evidence" value="ECO:0007669"/>
    <property type="project" value="UniProtKB-KW"/>
</dbReference>
<evidence type="ECO:0000256" key="8">
    <source>
        <dbReference type="ARBA" id="ARBA00023012"/>
    </source>
</evidence>
<dbReference type="GO" id="GO:0000155">
    <property type="term" value="F:phosphorelay sensor kinase activity"/>
    <property type="evidence" value="ECO:0007669"/>
    <property type="project" value="InterPro"/>
</dbReference>
<evidence type="ECO:0000256" key="6">
    <source>
        <dbReference type="ARBA" id="ARBA00022777"/>
    </source>
</evidence>
<feature type="signal peptide" evidence="10">
    <location>
        <begin position="1"/>
        <end position="19"/>
    </location>
</feature>
<dbReference type="InterPro" id="IPR036890">
    <property type="entry name" value="HATPase_C_sf"/>
</dbReference>
<sequence length="562" mass="64693">MRFLLVFLFIICCSLSLQAQTWRVGVHAQRGNHYALQYWQPWINWLNERFPDQHFLLIPLGLNELKEKTDLDFVLTNQSQFFYIRQKNLRWLATLDTGGENRISGTGSTIWVKNDSPYMKLADLKNKTVSAVDEQAFGGFLLGYYEFFKQNIRQNENIRFQFSGFPVENSLFLLRDDKVDAAIIPLCLMEELSKEKRIEMQLFRPLNLQPNTSNCALSSELLPNWSLAALSAVPDSLAIKIANALLTEIPAHLPQWHLPLDSFRTDFILRELYRHPQQKSLWENVQAWIVLNRFGLLAICAFILLNYAWISYQVHRKSKALKQTLLKMQQYQQQLIKADRLALLGEMTSGVAHEIKQPLSAIRMYAEGIKHQNQNKQQQLILDKIIEQVDRSVKIMRNIQDWVKNRDNGDLQQVRLNHLIHRVIEFVSPQNKRQVKIELRSAADYRLQIKATALEQVVANCLLNALQTEADLIKIRVFEQQGLLHISICDNGAGFRAEHLDFPFVPFRTDKPQGLGLGLVLCKRLMQSLGGTIRLGNTVSGAEVVLSLPLNSAENNHDHSYS</sequence>
<dbReference type="AlphaFoldDB" id="A0A4R6VHW9"/>
<dbReference type="SUPFAM" id="SSF55874">
    <property type="entry name" value="ATPase domain of HSP90 chaperone/DNA topoisomerase II/histidine kinase"/>
    <property type="match status" value="1"/>
</dbReference>
<evidence type="ECO:0000256" key="3">
    <source>
        <dbReference type="ARBA" id="ARBA00022553"/>
    </source>
</evidence>
<comment type="caution">
    <text evidence="12">The sequence shown here is derived from an EMBL/GenBank/DDBJ whole genome shotgun (WGS) entry which is preliminary data.</text>
</comment>
<keyword evidence="9" id="KW-0472">Membrane</keyword>
<dbReference type="SMART" id="SM00387">
    <property type="entry name" value="HATPase_c"/>
    <property type="match status" value="1"/>
</dbReference>
<dbReference type="Pfam" id="PF12974">
    <property type="entry name" value="Phosphonate-bd"/>
    <property type="match status" value="1"/>
</dbReference>
<feature type="domain" description="Histidine kinase" evidence="11">
    <location>
        <begin position="350"/>
        <end position="552"/>
    </location>
</feature>
<reference evidence="12 13" key="1">
    <citation type="submission" date="2019-03" db="EMBL/GenBank/DDBJ databases">
        <title>Genomic Encyclopedia of Type Strains, Phase IV (KMG-IV): sequencing the most valuable type-strain genomes for metagenomic binning, comparative biology and taxonomic classification.</title>
        <authorList>
            <person name="Goeker M."/>
        </authorList>
    </citation>
    <scope>NUCLEOTIDE SEQUENCE [LARGE SCALE GENOMIC DNA]</scope>
    <source>
        <strain evidence="12 13">DSM 28403</strain>
    </source>
</reference>
<accession>A0A4R6VHW9</accession>
<dbReference type="CDD" id="cd00082">
    <property type="entry name" value="HisKA"/>
    <property type="match status" value="1"/>
</dbReference>
<dbReference type="InterPro" id="IPR003594">
    <property type="entry name" value="HATPase_dom"/>
</dbReference>
<comment type="catalytic activity">
    <reaction evidence="1">
        <text>ATP + protein L-histidine = ADP + protein N-phospho-L-histidine.</text>
        <dbReference type="EC" id="2.7.13.3"/>
    </reaction>
</comment>
<dbReference type="PANTHER" id="PTHR43065">
    <property type="entry name" value="SENSOR HISTIDINE KINASE"/>
    <property type="match status" value="1"/>
</dbReference>
<dbReference type="SUPFAM" id="SSF47384">
    <property type="entry name" value="Homodimeric domain of signal transducing histidine kinase"/>
    <property type="match status" value="1"/>
</dbReference>
<evidence type="ECO:0000313" key="12">
    <source>
        <dbReference type="EMBL" id="TDQ57964.1"/>
    </source>
</evidence>
<feature type="chain" id="PRO_5021010809" description="histidine kinase" evidence="10">
    <location>
        <begin position="20"/>
        <end position="562"/>
    </location>
</feature>
<keyword evidence="6 12" id="KW-0418">Kinase</keyword>
<dbReference type="RefSeq" id="WP_133544144.1">
    <property type="nucleotide sequence ID" value="NZ_SNYQ01000003.1"/>
</dbReference>
<evidence type="ECO:0000256" key="9">
    <source>
        <dbReference type="SAM" id="Phobius"/>
    </source>
</evidence>
<feature type="transmembrane region" description="Helical" evidence="9">
    <location>
        <begin position="287"/>
        <end position="309"/>
    </location>
</feature>
<protein>
    <recommendedName>
        <fullName evidence="2">histidine kinase</fullName>
        <ecNumber evidence="2">2.7.13.3</ecNumber>
    </recommendedName>
</protein>
<dbReference type="PRINTS" id="PR00344">
    <property type="entry name" value="BCTRLSENSOR"/>
</dbReference>
<dbReference type="Gene3D" id="3.30.565.10">
    <property type="entry name" value="Histidine kinase-like ATPase, C-terminal domain"/>
    <property type="match status" value="1"/>
</dbReference>
<keyword evidence="9" id="KW-1133">Transmembrane helix</keyword>
<dbReference type="InterPro" id="IPR003661">
    <property type="entry name" value="HisK_dim/P_dom"/>
</dbReference>
<evidence type="ECO:0000256" key="1">
    <source>
        <dbReference type="ARBA" id="ARBA00000085"/>
    </source>
</evidence>
<dbReference type="SUPFAM" id="SSF53850">
    <property type="entry name" value="Periplasmic binding protein-like II"/>
    <property type="match status" value="1"/>
</dbReference>
<dbReference type="EMBL" id="SNYQ01000003">
    <property type="protein sequence ID" value="TDQ57964.1"/>
    <property type="molecule type" value="Genomic_DNA"/>
</dbReference>
<proteinExistence type="predicted"/>
<dbReference type="Proteomes" id="UP000295657">
    <property type="component" value="Unassembled WGS sequence"/>
</dbReference>
<dbReference type="Pfam" id="PF02518">
    <property type="entry name" value="HATPase_c"/>
    <property type="match status" value="1"/>
</dbReference>
<gene>
    <name evidence="12" type="ORF">EDC45_1031</name>
</gene>
<dbReference type="PANTHER" id="PTHR43065:SF10">
    <property type="entry name" value="PEROXIDE STRESS-ACTIVATED HISTIDINE KINASE MAK3"/>
    <property type="match status" value="1"/>
</dbReference>
<dbReference type="CDD" id="cd00075">
    <property type="entry name" value="HATPase"/>
    <property type="match status" value="1"/>
</dbReference>
<dbReference type="Pfam" id="PF00512">
    <property type="entry name" value="HisKA"/>
    <property type="match status" value="1"/>
</dbReference>
<keyword evidence="10" id="KW-0732">Signal</keyword>
<evidence type="ECO:0000256" key="4">
    <source>
        <dbReference type="ARBA" id="ARBA00022679"/>
    </source>
</evidence>
<dbReference type="OrthoDB" id="9772100at2"/>
<dbReference type="PROSITE" id="PS50109">
    <property type="entry name" value="HIS_KIN"/>
    <property type="match status" value="1"/>
</dbReference>
<keyword evidence="7" id="KW-0067">ATP-binding</keyword>
<evidence type="ECO:0000256" key="5">
    <source>
        <dbReference type="ARBA" id="ARBA00022741"/>
    </source>
</evidence>
<evidence type="ECO:0000313" key="13">
    <source>
        <dbReference type="Proteomes" id="UP000295657"/>
    </source>
</evidence>
<dbReference type="EC" id="2.7.13.3" evidence="2"/>
<evidence type="ECO:0000256" key="7">
    <source>
        <dbReference type="ARBA" id="ARBA00022840"/>
    </source>
</evidence>
<dbReference type="InterPro" id="IPR004358">
    <property type="entry name" value="Sig_transdc_His_kin-like_C"/>
</dbReference>
<organism evidence="12 13">
    <name type="scientific">Mesocricetibacter intestinalis</name>
    <dbReference type="NCBI Taxonomy" id="1521930"/>
    <lineage>
        <taxon>Bacteria</taxon>
        <taxon>Pseudomonadati</taxon>
        <taxon>Pseudomonadota</taxon>
        <taxon>Gammaproteobacteria</taxon>
        <taxon>Pasteurellales</taxon>
        <taxon>Pasteurellaceae</taxon>
        <taxon>Mesocricetibacter</taxon>
    </lineage>
</organism>
<keyword evidence="3" id="KW-0597">Phosphoprotein</keyword>
<dbReference type="InterPro" id="IPR036097">
    <property type="entry name" value="HisK_dim/P_sf"/>
</dbReference>
<keyword evidence="13" id="KW-1185">Reference proteome</keyword>
<keyword evidence="8" id="KW-0902">Two-component regulatory system</keyword>